<feature type="binding site" evidence="3">
    <location>
        <position position="139"/>
    </location>
    <ligand>
        <name>phosphoenolpyruvate</name>
        <dbReference type="ChEBI" id="CHEBI:58702"/>
    </ligand>
</feature>
<dbReference type="EMBL" id="LJGW01000040">
    <property type="protein sequence ID" value="OEV13784.1"/>
    <property type="molecule type" value="Genomic_DNA"/>
</dbReference>
<dbReference type="Gene3D" id="3.20.20.70">
    <property type="entry name" value="Aldolase class I"/>
    <property type="match status" value="1"/>
</dbReference>
<dbReference type="RefSeq" id="WP_107421327.1">
    <property type="nucleotide sequence ID" value="NZ_LJGW01000040.1"/>
</dbReference>
<proteinExistence type="inferred from homology"/>
<dbReference type="GO" id="GO:0008652">
    <property type="term" value="P:amino acid biosynthetic process"/>
    <property type="evidence" value="ECO:0007669"/>
    <property type="project" value="UniProtKB-KW"/>
</dbReference>
<keyword evidence="6" id="KW-1185">Reference proteome</keyword>
<comment type="caution">
    <text evidence="5">The sequence shown here is derived from an EMBL/GenBank/DDBJ whole genome shotgun (WGS) entry which is preliminary data.</text>
</comment>
<keyword evidence="4" id="KW-0057">Aromatic amino acid biosynthesis</keyword>
<sequence>SPAADARSRRHDPHRMLRAHRAASRVLGALRAHHGDGAADTPGGAGGPWVCHEALVLDWEESLLRTDPVTGGSFLSSTHFPWVGARTRQPEGAHARLLASVVNPVGCKIGPSTDPEDVIRLCEVLDPEREPGRLTLIVRMGAPALPELLPEVVRRVRRAGHPVVWLSDPMHGNTVRTLSGRKTRYLDDVIEEARCFMRVVESAGAHPGGLHLEVADREVTECVGGPVADESQLAARYESLCDPRLCPEQARMLIDAVL</sequence>
<accession>A0A1E7LC92</accession>
<evidence type="ECO:0000256" key="1">
    <source>
        <dbReference type="ARBA" id="ARBA00008911"/>
    </source>
</evidence>
<evidence type="ECO:0000313" key="6">
    <source>
        <dbReference type="Proteomes" id="UP000176005"/>
    </source>
</evidence>
<protein>
    <recommendedName>
        <fullName evidence="4">Phospho-2-dehydro-3-deoxyheptonate aldolase</fullName>
        <ecNumber evidence="4">2.5.1.54</ecNumber>
    </recommendedName>
</protein>
<feature type="binding site" evidence="3">
    <location>
        <position position="171"/>
    </location>
    <ligand>
        <name>Mn(2+)</name>
        <dbReference type="ChEBI" id="CHEBI:29035"/>
    </ligand>
</feature>
<dbReference type="Proteomes" id="UP000176005">
    <property type="component" value="Unassembled WGS sequence"/>
</dbReference>
<keyword evidence="3" id="KW-0170">Cobalt</keyword>
<comment type="pathway">
    <text evidence="4">Metabolic intermediate biosynthesis; chorismate biosynthesis; chorismate from D-erythrose 4-phosphate and phosphoenolpyruvate: step 1/7.</text>
</comment>
<keyword evidence="4" id="KW-0028">Amino-acid biosynthesis</keyword>
<feature type="binding site" evidence="3">
    <location>
        <position position="242"/>
    </location>
    <ligand>
        <name>Mn(2+)</name>
        <dbReference type="ChEBI" id="CHEBI:29035"/>
    </ligand>
</feature>
<dbReference type="GO" id="GO:0009423">
    <property type="term" value="P:chorismate biosynthetic process"/>
    <property type="evidence" value="ECO:0007669"/>
    <property type="project" value="UniProtKB-UniPathway"/>
</dbReference>
<evidence type="ECO:0000256" key="2">
    <source>
        <dbReference type="ARBA" id="ARBA00022679"/>
    </source>
</evidence>
<comment type="cofactor">
    <cofactor evidence="3">
        <name>Mn(2+)</name>
        <dbReference type="ChEBI" id="CHEBI:29035"/>
    </cofactor>
    <cofactor evidence="3">
        <name>Co(2+)</name>
        <dbReference type="ChEBI" id="CHEBI:48828"/>
    </cofactor>
    <cofactor evidence="3">
        <name>Cd(2+)</name>
        <dbReference type="ChEBI" id="CHEBI:48775"/>
    </cofactor>
    <text evidence="3">Binds 1 divalent cation per subunit. The enzyme is active with manganese, cobalt or cadmium ions.</text>
</comment>
<comment type="catalytic activity">
    <reaction evidence="4">
        <text>D-erythrose 4-phosphate + phosphoenolpyruvate + H2O = 7-phospho-2-dehydro-3-deoxy-D-arabino-heptonate + phosphate</text>
        <dbReference type="Rhea" id="RHEA:14717"/>
        <dbReference type="ChEBI" id="CHEBI:15377"/>
        <dbReference type="ChEBI" id="CHEBI:16897"/>
        <dbReference type="ChEBI" id="CHEBI:43474"/>
        <dbReference type="ChEBI" id="CHEBI:58394"/>
        <dbReference type="ChEBI" id="CHEBI:58702"/>
        <dbReference type="EC" id="2.5.1.54"/>
    </reaction>
</comment>
<name>A0A1E7LC92_9ACTN</name>
<comment type="similarity">
    <text evidence="1 4">Belongs to the class-II DAHP synthase family.</text>
</comment>
<dbReference type="GO" id="GO:0003849">
    <property type="term" value="F:3-deoxy-7-phosphoheptulonate synthase activity"/>
    <property type="evidence" value="ECO:0007669"/>
    <property type="project" value="UniProtKB-EC"/>
</dbReference>
<dbReference type="SUPFAM" id="SSF51569">
    <property type="entry name" value="Aldolase"/>
    <property type="match status" value="1"/>
</dbReference>
<evidence type="ECO:0000256" key="3">
    <source>
        <dbReference type="PIRSR" id="PIRSR602480-1"/>
    </source>
</evidence>
<dbReference type="PATRIC" id="fig|518642.10.peg.6978"/>
<evidence type="ECO:0000313" key="5">
    <source>
        <dbReference type="EMBL" id="OEV13784.1"/>
    </source>
</evidence>
<dbReference type="Pfam" id="PF01474">
    <property type="entry name" value="DAHP_synth_2"/>
    <property type="match status" value="1"/>
</dbReference>
<reference evidence="5 6" key="1">
    <citation type="journal article" date="2016" name="Front. Microbiol.">
        <title>Comparative Genomics Analysis of Streptomyces Species Reveals Their Adaptation to the Marine Environment and Their Diversity at the Genomic Level.</title>
        <authorList>
            <person name="Tian X."/>
            <person name="Zhang Z."/>
            <person name="Yang T."/>
            <person name="Chen M."/>
            <person name="Li J."/>
            <person name="Chen F."/>
            <person name="Yang J."/>
            <person name="Li W."/>
            <person name="Zhang B."/>
            <person name="Zhang Z."/>
            <person name="Wu J."/>
            <person name="Zhang C."/>
            <person name="Long L."/>
            <person name="Xiao J."/>
        </authorList>
    </citation>
    <scope>NUCLEOTIDE SEQUENCE [LARGE SCALE GENOMIC DNA]</scope>
    <source>
        <strain evidence="5 6">SCSIO 10429</strain>
    </source>
</reference>
<dbReference type="EC" id="2.5.1.54" evidence="4"/>
<dbReference type="PANTHER" id="PTHR21337">
    <property type="entry name" value="PHOSPHO-2-DEHYDRO-3-DEOXYHEPTONATE ALDOLASE 1, 2"/>
    <property type="match status" value="1"/>
</dbReference>
<organism evidence="5 6">
    <name type="scientific">Streptomyces nanshensis</name>
    <dbReference type="NCBI Taxonomy" id="518642"/>
    <lineage>
        <taxon>Bacteria</taxon>
        <taxon>Bacillati</taxon>
        <taxon>Actinomycetota</taxon>
        <taxon>Actinomycetes</taxon>
        <taxon>Kitasatosporales</taxon>
        <taxon>Streptomycetaceae</taxon>
        <taxon>Streptomyces</taxon>
    </lineage>
</organism>
<evidence type="ECO:0000256" key="4">
    <source>
        <dbReference type="RuleBase" id="RU363071"/>
    </source>
</evidence>
<dbReference type="GO" id="GO:0009073">
    <property type="term" value="P:aromatic amino acid family biosynthetic process"/>
    <property type="evidence" value="ECO:0007669"/>
    <property type="project" value="UniProtKB-KW"/>
</dbReference>
<keyword evidence="3" id="KW-0104">Cadmium</keyword>
<dbReference type="PANTHER" id="PTHR21337:SF0">
    <property type="entry name" value="PHOSPHO-2-DEHYDRO-3-DEOXYHEPTONATE ALDOLASE"/>
    <property type="match status" value="1"/>
</dbReference>
<keyword evidence="3" id="KW-0464">Manganese</keyword>
<dbReference type="AlphaFoldDB" id="A0A1E7LC92"/>
<feature type="non-terminal residue" evidence="5">
    <location>
        <position position="1"/>
    </location>
</feature>
<gene>
    <name evidence="5" type="ORF">AN218_01915</name>
</gene>
<keyword evidence="2 4" id="KW-0808">Transferase</keyword>
<dbReference type="InterPro" id="IPR013785">
    <property type="entry name" value="Aldolase_TIM"/>
</dbReference>
<feature type="binding site" evidence="3">
    <location>
        <position position="213"/>
    </location>
    <ligand>
        <name>Mn(2+)</name>
        <dbReference type="ChEBI" id="CHEBI:29035"/>
    </ligand>
</feature>
<dbReference type="InterPro" id="IPR002480">
    <property type="entry name" value="DAHP_synth_2"/>
</dbReference>
<feature type="binding site" evidence="3">
    <location>
        <position position="108"/>
    </location>
    <ligand>
        <name>phosphoenolpyruvate</name>
        <dbReference type="ChEBI" id="CHEBI:58702"/>
    </ligand>
</feature>
<dbReference type="UniPathway" id="UPA00053">
    <property type="reaction ID" value="UER00084"/>
</dbReference>